<evidence type="ECO:0000256" key="2">
    <source>
        <dbReference type="ARBA" id="ARBA00022448"/>
    </source>
</evidence>
<evidence type="ECO:0000256" key="1">
    <source>
        <dbReference type="ARBA" id="ARBA00004141"/>
    </source>
</evidence>
<feature type="transmembrane region" description="Helical" evidence="6">
    <location>
        <begin position="202"/>
        <end position="217"/>
    </location>
</feature>
<keyword evidence="9" id="KW-1185">Reference proteome</keyword>
<dbReference type="InterPro" id="IPR051475">
    <property type="entry name" value="Diverse_Ion_Transporter"/>
</dbReference>
<dbReference type="RefSeq" id="WP_064553601.1">
    <property type="nucleotide sequence ID" value="NZ_LXEO01000008.1"/>
</dbReference>
<reference evidence="8 9" key="1">
    <citation type="submission" date="2016-04" db="EMBL/GenBank/DDBJ databases">
        <title>ATOL: Assembling a taxonomically balanced genome-scale reconstruction of the evolutionary history of the Enterobacteriaceae.</title>
        <authorList>
            <person name="Plunkett G.III."/>
            <person name="Neeno-Eckwall E.C."/>
            <person name="Glasner J.D."/>
            <person name="Perna N.T."/>
        </authorList>
    </citation>
    <scope>NUCLEOTIDE SEQUENCE [LARGE SCALE GENOMIC DNA]</scope>
    <source>
        <strain evidence="8 9">ATCC 51607</strain>
    </source>
</reference>
<feature type="transmembrane region" description="Helical" evidence="6">
    <location>
        <begin position="40"/>
        <end position="60"/>
    </location>
</feature>
<keyword evidence="4 6" id="KW-1133">Transmembrane helix</keyword>
<dbReference type="Proteomes" id="UP000078286">
    <property type="component" value="Unassembled WGS sequence"/>
</dbReference>
<comment type="subcellular location">
    <subcellularLocation>
        <location evidence="1">Membrane</location>
        <topology evidence="1">Multi-pass membrane protein</topology>
    </subcellularLocation>
</comment>
<feature type="transmembrane region" description="Helical" evidence="6">
    <location>
        <begin position="246"/>
        <end position="263"/>
    </location>
</feature>
<feature type="transmembrane region" description="Helical" evidence="6">
    <location>
        <begin position="347"/>
        <end position="369"/>
    </location>
</feature>
<dbReference type="EMBL" id="LXEO01000008">
    <property type="protein sequence ID" value="OAT20820.1"/>
    <property type="molecule type" value="Genomic_DNA"/>
</dbReference>
<feature type="transmembrane region" description="Helical" evidence="6">
    <location>
        <begin position="223"/>
        <end position="241"/>
    </location>
</feature>
<evidence type="ECO:0000259" key="7">
    <source>
        <dbReference type="Pfam" id="PF03600"/>
    </source>
</evidence>
<keyword evidence="2" id="KW-0813">Transport</keyword>
<feature type="transmembrane region" description="Helical" evidence="6">
    <location>
        <begin position="283"/>
        <end position="304"/>
    </location>
</feature>
<evidence type="ECO:0000256" key="5">
    <source>
        <dbReference type="ARBA" id="ARBA00023136"/>
    </source>
</evidence>
<keyword evidence="3 6" id="KW-0812">Transmembrane</keyword>
<comment type="caution">
    <text evidence="8">The sequence shown here is derived from an EMBL/GenBank/DDBJ whole genome shotgun (WGS) entry which is preliminary data.</text>
</comment>
<sequence length="372" mass="41474">MLLNLVRPFARDRFLHLLLLVGLALSFVAPFQPKRWVHAIDWHTIITLAGLMMLTKGVELSGYFDVLGRRMVKRFDNERTLAMFLVSAAALLSTFLTNDVALFIIVPLTITLKKLCAIPISRLIIFEALAVNAGSLLTPIGNPQNILLWGRSGLSFGEFTWQMAPLALALTASLLVLCWFCFPNKKLIYQTHDKRHEWQPRLVLSCVALYVVFIVSLELKQEVWGLALVAVGFLLLAHRVLLSIDWSLLLVFMVMFIDVYLITQLPVLQHALAGINQLSNGGLFALGIGLSQFISNVPSTILLLNYIPASALLAFAVNIGGFGLLPGSLANLIALRMANDRRIWIRFHYYSLPMLLWAAVVGYGLLVLLKQL</sequence>
<evidence type="ECO:0000313" key="8">
    <source>
        <dbReference type="EMBL" id="OAT20820.1"/>
    </source>
</evidence>
<dbReference type="PATRIC" id="fig|1354255.3.peg.562"/>
<feature type="domain" description="Citrate transporter-like" evidence="7">
    <location>
        <begin position="19"/>
        <end position="310"/>
    </location>
</feature>
<name>A0A1B7HYP5_9ENTR</name>
<dbReference type="PANTHER" id="PTHR43568">
    <property type="entry name" value="P PROTEIN"/>
    <property type="match status" value="1"/>
</dbReference>
<dbReference type="Pfam" id="PF03600">
    <property type="entry name" value="CitMHS"/>
    <property type="match status" value="1"/>
</dbReference>
<dbReference type="InterPro" id="IPR004680">
    <property type="entry name" value="Cit_transptr-like_dom"/>
</dbReference>
<feature type="transmembrane region" description="Helical" evidence="6">
    <location>
        <begin position="311"/>
        <end position="335"/>
    </location>
</feature>
<organism evidence="8 9">
    <name type="scientific">Buttiauxella noackiae ATCC 51607</name>
    <dbReference type="NCBI Taxonomy" id="1354255"/>
    <lineage>
        <taxon>Bacteria</taxon>
        <taxon>Pseudomonadati</taxon>
        <taxon>Pseudomonadota</taxon>
        <taxon>Gammaproteobacteria</taxon>
        <taxon>Enterobacterales</taxon>
        <taxon>Enterobacteriaceae</taxon>
        <taxon>Buttiauxella</taxon>
    </lineage>
</organism>
<dbReference type="GO" id="GO:0016020">
    <property type="term" value="C:membrane"/>
    <property type="evidence" value="ECO:0007669"/>
    <property type="project" value="UniProtKB-SubCell"/>
</dbReference>
<feature type="transmembrane region" description="Helical" evidence="6">
    <location>
        <begin position="159"/>
        <end position="182"/>
    </location>
</feature>
<evidence type="ECO:0000256" key="3">
    <source>
        <dbReference type="ARBA" id="ARBA00022692"/>
    </source>
</evidence>
<dbReference type="AlphaFoldDB" id="A0A1B7HYP5"/>
<keyword evidence="5 6" id="KW-0472">Membrane</keyword>
<evidence type="ECO:0000313" key="9">
    <source>
        <dbReference type="Proteomes" id="UP000078286"/>
    </source>
</evidence>
<proteinExistence type="predicted"/>
<feature type="transmembrane region" description="Helical" evidence="6">
    <location>
        <begin position="81"/>
        <end position="105"/>
    </location>
</feature>
<dbReference type="GO" id="GO:0055085">
    <property type="term" value="P:transmembrane transport"/>
    <property type="evidence" value="ECO:0007669"/>
    <property type="project" value="InterPro"/>
</dbReference>
<dbReference type="PANTHER" id="PTHR43568:SF1">
    <property type="entry name" value="P PROTEIN"/>
    <property type="match status" value="1"/>
</dbReference>
<gene>
    <name evidence="8" type="ORF">M979_0548</name>
</gene>
<protein>
    <submittedName>
        <fullName evidence="8">Putative membrane protein</fullName>
    </submittedName>
</protein>
<accession>A0A1B7HYP5</accession>
<evidence type="ECO:0000256" key="6">
    <source>
        <dbReference type="SAM" id="Phobius"/>
    </source>
</evidence>
<evidence type="ECO:0000256" key="4">
    <source>
        <dbReference type="ARBA" id="ARBA00022989"/>
    </source>
</evidence>